<name>A0A4P7D844_9BURK</name>
<reference evidence="2 3" key="1">
    <citation type="submission" date="2019-03" db="EMBL/GenBank/DDBJ databases">
        <title>Paraburkholderia sp. 7MH5, isolated from subtropical forest soil.</title>
        <authorList>
            <person name="Gao Z.-H."/>
            <person name="Qiu L.-H."/>
        </authorList>
    </citation>
    <scope>NUCLEOTIDE SEQUENCE [LARGE SCALE GENOMIC DNA]</scope>
    <source>
        <strain evidence="2 3">7MH5</strain>
        <plasmid evidence="2 3">unnamed1</plasmid>
    </source>
</reference>
<dbReference type="InterPro" id="IPR014992">
    <property type="entry name" value="DUF1842"/>
</dbReference>
<proteinExistence type="predicted"/>
<dbReference type="AlphaFoldDB" id="A0A4P7D844"/>
<feature type="domain" description="DUF1842" evidence="1">
    <location>
        <begin position="59"/>
        <end position="167"/>
    </location>
</feature>
<dbReference type="KEGG" id="ppai:E1956_45595"/>
<protein>
    <submittedName>
        <fullName evidence="2">DUF1842 domain-containing protein</fullName>
    </submittedName>
</protein>
<dbReference type="EMBL" id="CP038152">
    <property type="protein sequence ID" value="QBR04368.1"/>
    <property type="molecule type" value="Genomic_DNA"/>
</dbReference>
<dbReference type="Proteomes" id="UP000295727">
    <property type="component" value="Plasmid unnamed1"/>
</dbReference>
<sequence length="180" mass="19333">MRSISLACYRLPPSTSNSSPFKLFSCLGKNDCIYFAELYGVSPLFSSTAVKRKINMDQLYKVDGTAGREGVPGAPILHFSLLVNPPSGSVSGIVKITQATNPPLNVEVKVTGTVHAFGTQPVHNVVHLAGKYPHDLPPPAIGTIEEPFWAMFLVDQKWNGHGDFNWGTGGVTNVPVVSAQ</sequence>
<gene>
    <name evidence="2" type="ORF">E1956_45595</name>
</gene>
<dbReference type="Pfam" id="PF08896">
    <property type="entry name" value="DUF1842"/>
    <property type="match status" value="1"/>
</dbReference>
<accession>A0A4P7D844</accession>
<evidence type="ECO:0000313" key="3">
    <source>
        <dbReference type="Proteomes" id="UP000295727"/>
    </source>
</evidence>
<geneLocation type="plasmid" evidence="2 3">
    <name>unnamed1</name>
</geneLocation>
<keyword evidence="2" id="KW-0614">Plasmid</keyword>
<keyword evidence="3" id="KW-1185">Reference proteome</keyword>
<evidence type="ECO:0000313" key="2">
    <source>
        <dbReference type="EMBL" id="QBR04368.1"/>
    </source>
</evidence>
<evidence type="ECO:0000259" key="1">
    <source>
        <dbReference type="Pfam" id="PF08896"/>
    </source>
</evidence>
<organism evidence="2 3">
    <name type="scientific">Paraburkholderia pallida</name>
    <dbReference type="NCBI Taxonomy" id="2547399"/>
    <lineage>
        <taxon>Bacteria</taxon>
        <taxon>Pseudomonadati</taxon>
        <taxon>Pseudomonadota</taxon>
        <taxon>Betaproteobacteria</taxon>
        <taxon>Burkholderiales</taxon>
        <taxon>Burkholderiaceae</taxon>
        <taxon>Paraburkholderia</taxon>
    </lineage>
</organism>
<dbReference type="OrthoDB" id="7015832at2"/>